<dbReference type="Proteomes" id="UP001633002">
    <property type="component" value="Unassembled WGS sequence"/>
</dbReference>
<proteinExistence type="predicted"/>
<protein>
    <submittedName>
        <fullName evidence="2">Uncharacterized protein</fullName>
    </submittedName>
</protein>
<comment type="caution">
    <text evidence="2">The sequence shown here is derived from an EMBL/GenBank/DDBJ whole genome shotgun (WGS) entry which is preliminary data.</text>
</comment>
<gene>
    <name evidence="2" type="ORF">R1sor_025979</name>
</gene>
<evidence type="ECO:0000313" key="2">
    <source>
        <dbReference type="EMBL" id="KAL3676031.1"/>
    </source>
</evidence>
<feature type="region of interest" description="Disordered" evidence="1">
    <location>
        <begin position="1"/>
        <end position="91"/>
    </location>
</feature>
<dbReference type="AlphaFoldDB" id="A0ABD3GDT0"/>
<dbReference type="EMBL" id="JBJQOH010000008">
    <property type="protein sequence ID" value="KAL3676031.1"/>
    <property type="molecule type" value="Genomic_DNA"/>
</dbReference>
<organism evidence="2 3">
    <name type="scientific">Riccia sorocarpa</name>
    <dbReference type="NCBI Taxonomy" id="122646"/>
    <lineage>
        <taxon>Eukaryota</taxon>
        <taxon>Viridiplantae</taxon>
        <taxon>Streptophyta</taxon>
        <taxon>Embryophyta</taxon>
        <taxon>Marchantiophyta</taxon>
        <taxon>Marchantiopsida</taxon>
        <taxon>Marchantiidae</taxon>
        <taxon>Marchantiales</taxon>
        <taxon>Ricciaceae</taxon>
        <taxon>Riccia</taxon>
    </lineage>
</organism>
<keyword evidence="3" id="KW-1185">Reference proteome</keyword>
<evidence type="ECO:0000313" key="3">
    <source>
        <dbReference type="Proteomes" id="UP001633002"/>
    </source>
</evidence>
<accession>A0ABD3GDT0</accession>
<reference evidence="2 3" key="1">
    <citation type="submission" date="2024-09" db="EMBL/GenBank/DDBJ databases">
        <title>Chromosome-scale assembly of Riccia sorocarpa.</title>
        <authorList>
            <person name="Paukszto L."/>
        </authorList>
    </citation>
    <scope>NUCLEOTIDE SEQUENCE [LARGE SCALE GENOMIC DNA]</scope>
    <source>
        <strain evidence="2">LP-2024</strain>
        <tissue evidence="2">Aerial parts of the thallus</tissue>
    </source>
</reference>
<name>A0ABD3GDT0_9MARC</name>
<sequence length="346" mass="38162">MEAAMPNTEEQVISKAASTKRRPGCPPGTRNRKLSQATLPSVPPPKKRPGRPPGSKNLKQTAKKMKPATVNSQPLSLKSPARKRKTPPKRMELSITISIAGADVSPRIFPSVQSFLHNECEAGIFAVERGGSLLNLDLQGVIAMVCTSPLEVKKRLTAAVGWAETRPIGAGICVKNLTNKGIHTFIGMVVFVEYWLTVYTPATSWLINKGMDLTRMTSLWKAYIQPGTINMADVKNIFFWMQRLYPSRFVEGVHPGLQILKTSVLEDMRDSNHSDFQPERVSGNSAVHTTSFASFIPLVPGMQSKQIERICISRSIKSGANYIDVKGALDLFFVLGLLVRRFKAES</sequence>
<evidence type="ECO:0000256" key="1">
    <source>
        <dbReference type="SAM" id="MobiDB-lite"/>
    </source>
</evidence>